<dbReference type="Gene3D" id="1.10.238.10">
    <property type="entry name" value="EF-hand"/>
    <property type="match status" value="1"/>
</dbReference>
<keyword evidence="4" id="KW-0966">Cell projection</keyword>
<comment type="caution">
    <text evidence="6">The sequence shown here is derived from an EMBL/GenBank/DDBJ whole genome shotgun (WGS) entry which is preliminary data.</text>
</comment>
<accession>A0A232EV42</accession>
<reference evidence="6 7" key="1">
    <citation type="journal article" date="2017" name="Curr. Biol.">
        <title>The Evolution of Venom by Co-option of Single-Copy Genes.</title>
        <authorList>
            <person name="Martinson E.O."/>
            <person name="Mrinalini"/>
            <person name="Kelkar Y.D."/>
            <person name="Chang C.H."/>
            <person name="Werren J.H."/>
        </authorList>
    </citation>
    <scope>NUCLEOTIDE SEQUENCE [LARGE SCALE GENOMIC DNA]</scope>
    <source>
        <strain evidence="6 7">Alberta</strain>
        <tissue evidence="6">Whole body</tissue>
    </source>
</reference>
<dbReference type="InterPro" id="IPR015943">
    <property type="entry name" value="WD40/YVTN_repeat-like_dom_sf"/>
</dbReference>
<dbReference type="SUPFAM" id="SSF50978">
    <property type="entry name" value="WD40 repeat-like"/>
    <property type="match status" value="1"/>
</dbReference>
<dbReference type="InterPro" id="IPR050630">
    <property type="entry name" value="WD_repeat_EMAP"/>
</dbReference>
<keyword evidence="7" id="KW-1185">Reference proteome</keyword>
<dbReference type="EMBL" id="NNAY01002061">
    <property type="protein sequence ID" value="OXU22203.1"/>
    <property type="molecule type" value="Genomic_DNA"/>
</dbReference>
<keyword evidence="2" id="KW-0853">WD repeat</keyword>
<dbReference type="OrthoDB" id="4899631at2759"/>
<dbReference type="Gene3D" id="2.130.10.10">
    <property type="entry name" value="YVTN repeat-like/Quinoprotein amine dehydrogenase"/>
    <property type="match status" value="2"/>
</dbReference>
<dbReference type="STRING" id="543379.A0A232EV42"/>
<sequence length="1078" mass="123047">MSFSCVEESISESFSSDFHIDNHDDLSPTPFNLQWIFGFNPDVPVINLERKDRSIVVYASTNATVFYDYNSREMFTLQGHVGICNSDRVRALSIDQSEKWLLTADYGEDSTVVVWNTTNRAPTYTLYNPHGKSRLTATALSIDAKYFVTVGNETVQLVKLWLWTFGRKNHDAIVELTKIEGDPVKEICFSYENPNLFVLTTNHRIVFVTWNEDNENLSLEYPLITSSSKEFGILNNTTFVFNSTKVFTGTSNGYILLWDVVNETGISNKKQVKHVKSIQLQKSNITKIVNYKSLVVTGNSHGDVNFYDSDLKILYWCRDCGLDFVTSISFSIQFQLNGTKNIDNTCSINIKNDSPIKDWQIKNICNGNEDELKKIQDESSRDEISSNVTIKLEKQPKLRECISEPFDNKSLAFVQKFHQFQAPRESTIESKEFYIDKFIVATSSGKLMRMDVSNMTGRLISHYFASTLTSLDVHPQSDYLVVAGENGVMFLFNYRNHLLVLKKHIPIVTNLSSILKTETSNGKKITHVTNLEINAKNARATVLKYSPTGTALICALENGAMWVLRPKTLAPLDPLPYKHSNHAILEVIFSENSNFMAYFDDSMTVAVFKRNENVQTSSNYFDFIGKYRSHNLPIVSLLFSPLSRENKAIPRFLSLGKDRDLVEYDLKKSGPYPDPGLVIMQVSRIERDEVPLCMSWYPQSGEETFLVISNSDVDAQDKILHPIVFNMRNIIFKKCNYCFQYKFKLIDSITKETRATVLGPTFSSPVQKIMICQAEKPEQKKDEPIYILFATSKEIGLQLLPLDGNPFKIIGVLGHPRGISWMRISRCGRFLFTLGCDDRCISMWNTNFKSVDISYRLGGVGLTPFYGLLDGGKFGWLFTEMRDLFVYAQILEQGENSMEARQIKDEISVELLPTLMRAIGFYPSKDQCDDLINEIMYRNHASTETIRTKLNFEEFVKLYINHRPTFGILMKHLRDAFHTLAKLEKSDDPSLSRELLVDVLSKQNSHHGNSSSQHETLKDLKRLILQEFQKDISTTEEVEDLAGQVLKMLPSRISYKDFTTNIMGIESPKETRADNSEI</sequence>
<gene>
    <name evidence="6" type="ORF">TSAR_009951</name>
</gene>
<dbReference type="Proteomes" id="UP000215335">
    <property type="component" value="Unassembled WGS sequence"/>
</dbReference>
<evidence type="ECO:0000256" key="4">
    <source>
        <dbReference type="ARBA" id="ARBA00023273"/>
    </source>
</evidence>
<dbReference type="InterPro" id="IPR036322">
    <property type="entry name" value="WD40_repeat_dom_sf"/>
</dbReference>
<dbReference type="SMART" id="SM00320">
    <property type="entry name" value="WD40"/>
    <property type="match status" value="6"/>
</dbReference>
<dbReference type="GO" id="GO:0031514">
    <property type="term" value="C:motile cilium"/>
    <property type="evidence" value="ECO:0007669"/>
    <property type="project" value="TreeGrafter"/>
</dbReference>
<dbReference type="AlphaFoldDB" id="A0A232EV42"/>
<organism evidence="6 7">
    <name type="scientific">Trichomalopsis sarcophagae</name>
    <dbReference type="NCBI Taxonomy" id="543379"/>
    <lineage>
        <taxon>Eukaryota</taxon>
        <taxon>Metazoa</taxon>
        <taxon>Ecdysozoa</taxon>
        <taxon>Arthropoda</taxon>
        <taxon>Hexapoda</taxon>
        <taxon>Insecta</taxon>
        <taxon>Pterygota</taxon>
        <taxon>Neoptera</taxon>
        <taxon>Endopterygota</taxon>
        <taxon>Hymenoptera</taxon>
        <taxon>Apocrita</taxon>
        <taxon>Proctotrupomorpha</taxon>
        <taxon>Chalcidoidea</taxon>
        <taxon>Pteromalidae</taxon>
        <taxon>Pteromalinae</taxon>
        <taxon>Trichomalopsis</taxon>
    </lineage>
</organism>
<dbReference type="PANTHER" id="PTHR13720:SF13">
    <property type="entry name" value="CILIA- AND FLAGELLA-ASSOCIATED PROTEIN 251"/>
    <property type="match status" value="1"/>
</dbReference>
<evidence type="ECO:0000256" key="2">
    <source>
        <dbReference type="ARBA" id="ARBA00022574"/>
    </source>
</evidence>
<evidence type="ECO:0000313" key="7">
    <source>
        <dbReference type="Proteomes" id="UP000215335"/>
    </source>
</evidence>
<protein>
    <recommendedName>
        <fullName evidence="5">Cilia- and flagella-associated protein 251</fullName>
    </recommendedName>
</protein>
<evidence type="ECO:0000256" key="3">
    <source>
        <dbReference type="ARBA" id="ARBA00022737"/>
    </source>
</evidence>
<evidence type="ECO:0000256" key="5">
    <source>
        <dbReference type="ARBA" id="ARBA00040994"/>
    </source>
</evidence>
<evidence type="ECO:0000313" key="6">
    <source>
        <dbReference type="EMBL" id="OXU22203.1"/>
    </source>
</evidence>
<dbReference type="PANTHER" id="PTHR13720">
    <property type="entry name" value="WD-40 REPEAT PROTEIN"/>
    <property type="match status" value="1"/>
</dbReference>
<keyword evidence="3" id="KW-0677">Repeat</keyword>
<dbReference type="InterPro" id="IPR001680">
    <property type="entry name" value="WD40_rpt"/>
</dbReference>
<dbReference type="SUPFAM" id="SSF50998">
    <property type="entry name" value="Quinoprotein alcohol dehydrogenase-like"/>
    <property type="match status" value="1"/>
</dbReference>
<dbReference type="Pfam" id="PF00400">
    <property type="entry name" value="WD40"/>
    <property type="match status" value="2"/>
</dbReference>
<proteinExistence type="predicted"/>
<dbReference type="InterPro" id="IPR011047">
    <property type="entry name" value="Quinoprotein_ADH-like_sf"/>
</dbReference>
<comment type="subcellular location">
    <subcellularLocation>
        <location evidence="1">Cell projection</location>
        <location evidence="1">Cilium</location>
    </subcellularLocation>
</comment>
<evidence type="ECO:0000256" key="1">
    <source>
        <dbReference type="ARBA" id="ARBA00004138"/>
    </source>
</evidence>
<name>A0A232EV42_9HYME</name>